<gene>
    <name evidence="4" type="ORF">F1188_07915</name>
</gene>
<feature type="region of interest" description="Disordered" evidence="3">
    <location>
        <begin position="296"/>
        <end position="324"/>
    </location>
</feature>
<dbReference type="EMBL" id="VWPJ01000006">
    <property type="protein sequence ID" value="KAA5606095.1"/>
    <property type="molecule type" value="Genomic_DNA"/>
</dbReference>
<dbReference type="AlphaFoldDB" id="A0A5M6IEE3"/>
<dbReference type="Proteomes" id="UP000324065">
    <property type="component" value="Unassembled WGS sequence"/>
</dbReference>
<evidence type="ECO:0000313" key="5">
    <source>
        <dbReference type="Proteomes" id="UP000324065"/>
    </source>
</evidence>
<accession>A0A5M6IEE3</accession>
<evidence type="ECO:0000256" key="2">
    <source>
        <dbReference type="ARBA" id="ARBA00022729"/>
    </source>
</evidence>
<dbReference type="GO" id="GO:0016020">
    <property type="term" value="C:membrane"/>
    <property type="evidence" value="ECO:0007669"/>
    <property type="project" value="InterPro"/>
</dbReference>
<dbReference type="PANTHER" id="PTHR30035">
    <property type="entry name" value="LIPOPROTEIN VACJ-RELATED"/>
    <property type="match status" value="1"/>
</dbReference>
<dbReference type="InterPro" id="IPR007428">
    <property type="entry name" value="MlaA"/>
</dbReference>
<feature type="region of interest" description="Disordered" evidence="3">
    <location>
        <begin position="36"/>
        <end position="59"/>
    </location>
</feature>
<keyword evidence="2" id="KW-0732">Signal</keyword>
<evidence type="ECO:0000256" key="1">
    <source>
        <dbReference type="ARBA" id="ARBA00010634"/>
    </source>
</evidence>
<comment type="caution">
    <text evidence="4">The sequence shown here is derived from an EMBL/GenBank/DDBJ whole genome shotgun (WGS) entry which is preliminary data.</text>
</comment>
<reference evidence="4 5" key="1">
    <citation type="submission" date="2019-09" db="EMBL/GenBank/DDBJ databases">
        <title>Genome sequence of Roseospira marina, one of the more divergent members of the non-sulfur purple photosynthetic bacterial family, the Rhodospirillaceae.</title>
        <authorList>
            <person name="Meyer T."/>
            <person name="Kyndt J."/>
        </authorList>
    </citation>
    <scope>NUCLEOTIDE SEQUENCE [LARGE SCALE GENOMIC DNA]</scope>
    <source>
        <strain evidence="4 5">DSM 15113</strain>
    </source>
</reference>
<dbReference type="OrthoDB" id="9785326at2"/>
<sequence length="324" mass="33803">MKNTRSGPKRVLGSALGTLIGLGLLSGCSGLRDADTTTAATGPTATGPTATGPTATGPTTAHLENTAATGDAGAQLAALAQTAPDIDDPYTAEDTLVSDPMEDWNRYVFDLNTLLYMFMQPVIAPYGVLPEERKRNVDNFLHNLSTPVILANDLLQGETDRAWVTTQRFAVNSTVGVLGFGDPAEDMGLPKHSEDFGQTMGVWGAGDSPYMVLPLLGPANPRDGVGRAVDMVSDPTFWLAGSTGQALANGKTYASVSSQLGGNVNRMESLRASSIDFYAAVRSLYVQTRRAAIANEEGNPASSAPAISRVRTGQTQALPANAGG</sequence>
<protein>
    <submittedName>
        <fullName evidence="4">VacJ family lipoprotein</fullName>
    </submittedName>
</protein>
<evidence type="ECO:0000313" key="4">
    <source>
        <dbReference type="EMBL" id="KAA5606095.1"/>
    </source>
</evidence>
<evidence type="ECO:0000256" key="3">
    <source>
        <dbReference type="SAM" id="MobiDB-lite"/>
    </source>
</evidence>
<organism evidence="4 5">
    <name type="scientific">Roseospira marina</name>
    <dbReference type="NCBI Taxonomy" id="140057"/>
    <lineage>
        <taxon>Bacteria</taxon>
        <taxon>Pseudomonadati</taxon>
        <taxon>Pseudomonadota</taxon>
        <taxon>Alphaproteobacteria</taxon>
        <taxon>Rhodospirillales</taxon>
        <taxon>Rhodospirillaceae</taxon>
        <taxon>Roseospira</taxon>
    </lineage>
</organism>
<dbReference type="PROSITE" id="PS51257">
    <property type="entry name" value="PROKAR_LIPOPROTEIN"/>
    <property type="match status" value="1"/>
</dbReference>
<dbReference type="GO" id="GO:0120010">
    <property type="term" value="P:intermembrane phospholipid transfer"/>
    <property type="evidence" value="ECO:0007669"/>
    <property type="project" value="TreeGrafter"/>
</dbReference>
<dbReference type="PRINTS" id="PR01805">
    <property type="entry name" value="VACJLIPOPROT"/>
</dbReference>
<proteinExistence type="inferred from homology"/>
<keyword evidence="5" id="KW-1185">Reference proteome</keyword>
<dbReference type="PANTHER" id="PTHR30035:SF3">
    <property type="entry name" value="INTERMEMBRANE PHOSPHOLIPID TRANSPORT SYSTEM LIPOPROTEIN MLAA"/>
    <property type="match status" value="1"/>
</dbReference>
<dbReference type="Pfam" id="PF04333">
    <property type="entry name" value="MlaA"/>
    <property type="match status" value="1"/>
</dbReference>
<keyword evidence="4" id="KW-0449">Lipoprotein</keyword>
<name>A0A5M6IEE3_9PROT</name>
<comment type="similarity">
    <text evidence="1">Belongs to the MlaA family.</text>
</comment>